<dbReference type="NCBIfam" id="TIGR00698">
    <property type="entry name" value="YeiH family putative sulfate export transporter"/>
    <property type="match status" value="1"/>
</dbReference>
<feature type="transmembrane region" description="Helical" evidence="7">
    <location>
        <begin position="12"/>
        <end position="29"/>
    </location>
</feature>
<evidence type="ECO:0000256" key="1">
    <source>
        <dbReference type="ARBA" id="ARBA00004651"/>
    </source>
</evidence>
<evidence type="ECO:0000256" key="2">
    <source>
        <dbReference type="ARBA" id="ARBA00007977"/>
    </source>
</evidence>
<proteinExistence type="inferred from homology"/>
<comment type="caution">
    <text evidence="8">The sequence shown here is derived from an EMBL/GenBank/DDBJ whole genome shotgun (WGS) entry which is preliminary data.</text>
</comment>
<dbReference type="RefSeq" id="WP_147148699.1">
    <property type="nucleotide sequence ID" value="NZ_BJXN01000019.1"/>
</dbReference>
<evidence type="ECO:0000313" key="9">
    <source>
        <dbReference type="Proteomes" id="UP000321827"/>
    </source>
</evidence>
<comment type="similarity">
    <text evidence="2">Belongs to the UPF0324 family.</text>
</comment>
<feature type="transmembrane region" description="Helical" evidence="7">
    <location>
        <begin position="35"/>
        <end position="53"/>
    </location>
</feature>
<keyword evidence="5 7" id="KW-1133">Transmembrane helix</keyword>
<dbReference type="AlphaFoldDB" id="A0A511RM31"/>
<feature type="transmembrane region" description="Helical" evidence="7">
    <location>
        <begin position="222"/>
        <end position="242"/>
    </location>
</feature>
<dbReference type="OrthoDB" id="9811391at2"/>
<feature type="transmembrane region" description="Helical" evidence="7">
    <location>
        <begin position="311"/>
        <end position="332"/>
    </location>
</feature>
<keyword evidence="3" id="KW-1003">Cell membrane</keyword>
<dbReference type="Proteomes" id="UP000321827">
    <property type="component" value="Unassembled WGS sequence"/>
</dbReference>
<dbReference type="EMBL" id="BJXN01000019">
    <property type="protein sequence ID" value="GEM90711.1"/>
    <property type="molecule type" value="Genomic_DNA"/>
</dbReference>
<evidence type="ECO:0000256" key="3">
    <source>
        <dbReference type="ARBA" id="ARBA00022475"/>
    </source>
</evidence>
<dbReference type="InterPro" id="IPR004630">
    <property type="entry name" value="UPF0324_YeiH-like"/>
</dbReference>
<evidence type="ECO:0000313" key="8">
    <source>
        <dbReference type="EMBL" id="GEM90711.1"/>
    </source>
</evidence>
<evidence type="ECO:0000256" key="4">
    <source>
        <dbReference type="ARBA" id="ARBA00022692"/>
    </source>
</evidence>
<evidence type="ECO:0000256" key="6">
    <source>
        <dbReference type="ARBA" id="ARBA00023136"/>
    </source>
</evidence>
<protein>
    <submittedName>
        <fullName evidence="8">UPF0324 membrane protein</fullName>
    </submittedName>
</protein>
<dbReference type="InterPro" id="IPR018383">
    <property type="entry name" value="UPF0324_pro"/>
</dbReference>
<gene>
    <name evidence="8" type="ORF">ODE01S_21450</name>
</gene>
<feature type="transmembrane region" description="Helical" evidence="7">
    <location>
        <begin position="159"/>
        <end position="180"/>
    </location>
</feature>
<evidence type="ECO:0000256" key="5">
    <source>
        <dbReference type="ARBA" id="ARBA00022989"/>
    </source>
</evidence>
<comment type="subcellular location">
    <subcellularLocation>
        <location evidence="1">Cell membrane</location>
        <topology evidence="1">Multi-pass membrane protein</topology>
    </subcellularLocation>
</comment>
<dbReference type="PANTHER" id="PTHR30106:SF2">
    <property type="entry name" value="UPF0324 INNER MEMBRANE PROTEIN YEIH"/>
    <property type="match status" value="1"/>
</dbReference>
<feature type="transmembrane region" description="Helical" evidence="7">
    <location>
        <begin position="254"/>
        <end position="274"/>
    </location>
</feature>
<dbReference type="PANTHER" id="PTHR30106">
    <property type="entry name" value="INNER MEMBRANE PROTEIN YEIH-RELATED"/>
    <property type="match status" value="1"/>
</dbReference>
<evidence type="ECO:0000256" key="7">
    <source>
        <dbReference type="SAM" id="Phobius"/>
    </source>
</evidence>
<keyword evidence="6 7" id="KW-0472">Membrane</keyword>
<sequence>MPFSRPNAPHTIHGLLFVALFSLAAFQISAWPPVAALRLSPLIVGIVLGMFYANTLRGHLPATWVPGIQFSAKTLLRLAVVLYGFRITFQQIAQVGAPGLIASTFMLATTFLIGAFVGVRLLRMDRDTSLLTASGSSVCGAAAVLATEATLDAKPYKSAVAVGTVVLFGTLSMFLYPVLFRSGLLHLDPAAYGLYVGATVHEVAQVVGAGSAVGQAATDSAVIVKMTRVMLLVPLLLLLGLAVRSRGKVSVPWFAVYFVGVAAFNSLHWLPGAWVHEINVLDTFLLTMAMTALGMETGIEKFRQAGVKPLLLAGAMYVWLLGGGYLLVRWLAGRFAI</sequence>
<name>A0A511RM31_9DEIN</name>
<keyword evidence="4 7" id="KW-0812">Transmembrane</keyword>
<dbReference type="GO" id="GO:0005886">
    <property type="term" value="C:plasma membrane"/>
    <property type="evidence" value="ECO:0007669"/>
    <property type="project" value="UniProtKB-SubCell"/>
</dbReference>
<reference evidence="8 9" key="1">
    <citation type="submission" date="2019-07" db="EMBL/GenBank/DDBJ databases">
        <title>Whole genome shotgun sequence of Oceanithermus desulfurans NBRC 100063.</title>
        <authorList>
            <person name="Hosoyama A."/>
            <person name="Uohara A."/>
            <person name="Ohji S."/>
            <person name="Ichikawa N."/>
        </authorList>
    </citation>
    <scope>NUCLEOTIDE SEQUENCE [LARGE SCALE GENOMIC DNA]</scope>
    <source>
        <strain evidence="8 9">NBRC 100063</strain>
    </source>
</reference>
<accession>A0A511RM31</accession>
<feature type="transmembrane region" description="Helical" evidence="7">
    <location>
        <begin position="99"/>
        <end position="122"/>
    </location>
</feature>
<feature type="transmembrane region" description="Helical" evidence="7">
    <location>
        <begin position="74"/>
        <end position="93"/>
    </location>
</feature>
<dbReference type="Pfam" id="PF03601">
    <property type="entry name" value="Cons_hypoth698"/>
    <property type="match status" value="1"/>
</dbReference>
<organism evidence="8 9">
    <name type="scientific">Oceanithermus desulfurans NBRC 100063</name>
    <dbReference type="NCBI Taxonomy" id="1227550"/>
    <lineage>
        <taxon>Bacteria</taxon>
        <taxon>Thermotogati</taxon>
        <taxon>Deinococcota</taxon>
        <taxon>Deinococci</taxon>
        <taxon>Thermales</taxon>
        <taxon>Thermaceae</taxon>
        <taxon>Oceanithermus</taxon>
    </lineage>
</organism>